<organism evidence="1 2">
    <name type="scientific">Meloidogyne enterolobii</name>
    <name type="common">Root-knot nematode worm</name>
    <name type="synonym">Meloidogyne mayaguensis</name>
    <dbReference type="NCBI Taxonomy" id="390850"/>
    <lineage>
        <taxon>Eukaryota</taxon>
        <taxon>Metazoa</taxon>
        <taxon>Ecdysozoa</taxon>
        <taxon>Nematoda</taxon>
        <taxon>Chromadorea</taxon>
        <taxon>Rhabditida</taxon>
        <taxon>Tylenchina</taxon>
        <taxon>Tylenchomorpha</taxon>
        <taxon>Tylenchoidea</taxon>
        <taxon>Meloidogynidae</taxon>
        <taxon>Meloidogyninae</taxon>
        <taxon>Meloidogyne</taxon>
    </lineage>
</organism>
<dbReference type="Proteomes" id="UP001497535">
    <property type="component" value="Unassembled WGS sequence"/>
</dbReference>
<evidence type="ECO:0000313" key="2">
    <source>
        <dbReference type="Proteomes" id="UP001497535"/>
    </source>
</evidence>
<sequence length="207" mass="24859">MITIRCWLQQLFKCVFDRACFYNIVFNPEMINILFDNDKTIPLQFNIKDIKLIACKKTIENIFKFYLNHLSNSEYLYINFKCVDITDHYINILFNIIINKGNKILKISVHGYELSKLHDLIIEYIITSKDCSNMVPKIVFLRSDFPNFKLSERAENVEIDASTYTYKICTKYQISNIYNPRVRFEICKKEDRRGWIFWNKVEIMKKN</sequence>
<protein>
    <submittedName>
        <fullName evidence="1">Uncharacterized protein</fullName>
    </submittedName>
</protein>
<name>A0ACB0YQJ4_MELEN</name>
<dbReference type="EMBL" id="CAVMJV010000016">
    <property type="protein sequence ID" value="CAK5057079.1"/>
    <property type="molecule type" value="Genomic_DNA"/>
</dbReference>
<comment type="caution">
    <text evidence="1">The sequence shown here is derived from an EMBL/GenBank/DDBJ whole genome shotgun (WGS) entry which is preliminary data.</text>
</comment>
<gene>
    <name evidence="1" type="ORF">MENTE1834_LOCUS15091</name>
</gene>
<keyword evidence="2" id="KW-1185">Reference proteome</keyword>
<evidence type="ECO:0000313" key="1">
    <source>
        <dbReference type="EMBL" id="CAK5057079.1"/>
    </source>
</evidence>
<reference evidence="1" key="1">
    <citation type="submission" date="2023-11" db="EMBL/GenBank/DDBJ databases">
        <authorList>
            <person name="Poullet M."/>
        </authorList>
    </citation>
    <scope>NUCLEOTIDE SEQUENCE</scope>
    <source>
        <strain evidence="1">E1834</strain>
    </source>
</reference>
<accession>A0ACB0YQJ4</accession>
<proteinExistence type="predicted"/>